<protein>
    <submittedName>
        <fullName evidence="2">Uncharacterized protein</fullName>
    </submittedName>
</protein>
<comment type="caution">
    <text evidence="2">The sequence shown here is derived from an EMBL/GenBank/DDBJ whole genome shotgun (WGS) entry which is preliminary data.</text>
</comment>
<reference evidence="3" key="1">
    <citation type="journal article" date="2023" name="Commun. Biol.">
        <title>Genome analysis of Parmales, the sister group of diatoms, reveals the evolutionary specialization of diatoms from phago-mixotrophs to photoautotrophs.</title>
        <authorList>
            <person name="Ban H."/>
            <person name="Sato S."/>
            <person name="Yoshikawa S."/>
            <person name="Yamada K."/>
            <person name="Nakamura Y."/>
            <person name="Ichinomiya M."/>
            <person name="Sato N."/>
            <person name="Blanc-Mathieu R."/>
            <person name="Endo H."/>
            <person name="Kuwata A."/>
            <person name="Ogata H."/>
        </authorList>
    </citation>
    <scope>NUCLEOTIDE SEQUENCE [LARGE SCALE GENOMIC DNA]</scope>
    <source>
        <strain evidence="3">NIES 3699</strain>
    </source>
</reference>
<evidence type="ECO:0000313" key="3">
    <source>
        <dbReference type="Proteomes" id="UP001165160"/>
    </source>
</evidence>
<feature type="transmembrane region" description="Helical" evidence="1">
    <location>
        <begin position="40"/>
        <end position="57"/>
    </location>
</feature>
<evidence type="ECO:0000256" key="1">
    <source>
        <dbReference type="SAM" id="Phobius"/>
    </source>
</evidence>
<dbReference type="Proteomes" id="UP001165160">
    <property type="component" value="Unassembled WGS sequence"/>
</dbReference>
<organism evidence="2 3">
    <name type="scientific">Triparma verrucosa</name>
    <dbReference type="NCBI Taxonomy" id="1606542"/>
    <lineage>
        <taxon>Eukaryota</taxon>
        <taxon>Sar</taxon>
        <taxon>Stramenopiles</taxon>
        <taxon>Ochrophyta</taxon>
        <taxon>Bolidophyceae</taxon>
        <taxon>Parmales</taxon>
        <taxon>Triparmaceae</taxon>
        <taxon>Triparma</taxon>
    </lineage>
</organism>
<dbReference type="AlphaFoldDB" id="A0A9W7C244"/>
<name>A0A9W7C244_9STRA</name>
<evidence type="ECO:0000313" key="2">
    <source>
        <dbReference type="EMBL" id="GMI00843.1"/>
    </source>
</evidence>
<dbReference type="EMBL" id="BRXX01000252">
    <property type="protein sequence ID" value="GMI00843.1"/>
    <property type="molecule type" value="Genomic_DNA"/>
</dbReference>
<keyword evidence="3" id="KW-1185">Reference proteome</keyword>
<keyword evidence="1" id="KW-1133">Transmembrane helix</keyword>
<sequence length="84" mass="9007">MLTRITSRVVRVANSSQRFKSTMPNNAQGQGSKGEMVSGFAMYASLFCMSGIAYMAVNDKGKIPPLFSPNAPTQSACIGVERTN</sequence>
<keyword evidence="1" id="KW-0472">Membrane</keyword>
<accession>A0A9W7C244</accession>
<keyword evidence="1" id="KW-0812">Transmembrane</keyword>
<gene>
    <name evidence="2" type="ORF">TrVE_jg6581</name>
</gene>
<proteinExistence type="predicted"/>